<keyword evidence="2" id="KW-1185">Reference proteome</keyword>
<name>A0A7X0PGN1_9BURK</name>
<dbReference type="AlphaFoldDB" id="A0A7X0PGN1"/>
<proteinExistence type="predicted"/>
<dbReference type="RefSeq" id="WP_260420317.1">
    <property type="nucleotide sequence ID" value="NZ_JACHLK010000008.1"/>
</dbReference>
<protein>
    <submittedName>
        <fullName evidence="1">Uncharacterized protein</fullName>
    </submittedName>
</protein>
<comment type="caution">
    <text evidence="1">The sequence shown here is derived from an EMBL/GenBank/DDBJ whole genome shotgun (WGS) entry which is preliminary data.</text>
</comment>
<dbReference type="Proteomes" id="UP000575083">
    <property type="component" value="Unassembled WGS sequence"/>
</dbReference>
<sequence>MQSVVGKDQIKGLAAGKVAKFLQGIDLLEAAIELGTLQSEPGKNMVCQRILQVQKA</sequence>
<accession>A0A7X0PGN1</accession>
<evidence type="ECO:0000313" key="2">
    <source>
        <dbReference type="Proteomes" id="UP000575083"/>
    </source>
</evidence>
<dbReference type="EMBL" id="JACHLK010000008">
    <property type="protein sequence ID" value="MBB6561521.1"/>
    <property type="molecule type" value="Genomic_DNA"/>
</dbReference>
<reference evidence="1 2" key="1">
    <citation type="submission" date="2020-08" db="EMBL/GenBank/DDBJ databases">
        <title>Functional genomics of gut bacteria from endangered species of beetles.</title>
        <authorList>
            <person name="Carlos-Shanley C."/>
        </authorList>
    </citation>
    <scope>NUCLEOTIDE SEQUENCE [LARGE SCALE GENOMIC DNA]</scope>
    <source>
        <strain evidence="1 2">S00198</strain>
    </source>
</reference>
<evidence type="ECO:0000313" key="1">
    <source>
        <dbReference type="EMBL" id="MBB6561521.1"/>
    </source>
</evidence>
<organism evidence="1 2">
    <name type="scientific">Acidovorax soli</name>
    <dbReference type="NCBI Taxonomy" id="592050"/>
    <lineage>
        <taxon>Bacteria</taxon>
        <taxon>Pseudomonadati</taxon>
        <taxon>Pseudomonadota</taxon>
        <taxon>Betaproteobacteria</taxon>
        <taxon>Burkholderiales</taxon>
        <taxon>Comamonadaceae</taxon>
        <taxon>Acidovorax</taxon>
    </lineage>
</organism>
<gene>
    <name evidence="1" type="ORF">HNP48_004214</name>
</gene>